<name>A0A2P6TMM7_CHLSO</name>
<gene>
    <name evidence="3" type="ORF">C2E21_6038</name>
</gene>
<evidence type="ECO:0000313" key="3">
    <source>
        <dbReference type="EMBL" id="PRW45565.1"/>
    </source>
</evidence>
<dbReference type="EMBL" id="LHPG02000011">
    <property type="protein sequence ID" value="PRW45565.1"/>
    <property type="molecule type" value="Genomic_DNA"/>
</dbReference>
<feature type="transmembrane region" description="Helical" evidence="2">
    <location>
        <begin position="218"/>
        <end position="238"/>
    </location>
</feature>
<evidence type="ECO:0000256" key="1">
    <source>
        <dbReference type="SAM" id="MobiDB-lite"/>
    </source>
</evidence>
<feature type="transmembrane region" description="Helical" evidence="2">
    <location>
        <begin position="387"/>
        <end position="410"/>
    </location>
</feature>
<dbReference type="AlphaFoldDB" id="A0A2P6TMM7"/>
<keyword evidence="2" id="KW-0812">Transmembrane</keyword>
<protein>
    <submittedName>
        <fullName evidence="3">Uncharacterized protein</fullName>
    </submittedName>
</protein>
<reference evidence="3 4" key="1">
    <citation type="journal article" date="2018" name="Plant J.">
        <title>Genome sequences of Chlorella sorokiniana UTEX 1602 and Micractinium conductrix SAG 241.80: implications to maltose excretion by a green alga.</title>
        <authorList>
            <person name="Arriola M.B."/>
            <person name="Velmurugan N."/>
            <person name="Zhang Y."/>
            <person name="Plunkett M.H."/>
            <person name="Hondzo H."/>
            <person name="Barney B.M."/>
        </authorList>
    </citation>
    <scope>NUCLEOTIDE SEQUENCE [LARGE SCALE GENOMIC DNA]</scope>
    <source>
        <strain evidence="4">UTEX 1602</strain>
    </source>
</reference>
<accession>A0A2P6TMM7</accession>
<comment type="caution">
    <text evidence="3">The sequence shown here is derived from an EMBL/GenBank/DDBJ whole genome shotgun (WGS) entry which is preliminary data.</text>
</comment>
<dbReference type="OrthoDB" id="544432at2759"/>
<feature type="transmembrane region" description="Helical" evidence="2">
    <location>
        <begin position="130"/>
        <end position="152"/>
    </location>
</feature>
<evidence type="ECO:0000256" key="2">
    <source>
        <dbReference type="SAM" id="Phobius"/>
    </source>
</evidence>
<keyword evidence="2" id="KW-1133">Transmembrane helix</keyword>
<sequence>MDELQKRAAPPPLSADEERRQRLKAAGEAYFAKVLNSSKTRDLLGAAKSAAGSGAAGLAPTAPLLPGGGSAAAPAAPRLPLTTFDEDFLQAGAVIEGARTYVLGILFVAAQAAQLVFLKSSLDALRTPGLLLFLHLAPAALTLWLLGAQGVLELRPLSLRAVQGGVPTAALAGLQWLTLFWAVLRTPVFAVLCWTVMAPHALRAALDAAATRRPPPHGRLAALGAGLACTAATLLVQFPGVLGLLALLAWAATDLLAAAWAALRTRPEVLQQLGGSRPALAASLQQALDAEASMDHATLALLRHALPAVPALLLGLLLGEGSQLVDAELSVPAVTALLLSSAALALSATADQLMAGGLTRTAHEALVAAGPLGTVVIETAVRGLSSPIAFVSAVACAIAGVLLHVTAAAATS</sequence>
<feature type="region of interest" description="Disordered" evidence="1">
    <location>
        <begin position="1"/>
        <end position="20"/>
    </location>
</feature>
<keyword evidence="2" id="KW-0472">Membrane</keyword>
<dbReference type="Proteomes" id="UP000239899">
    <property type="component" value="Unassembled WGS sequence"/>
</dbReference>
<organism evidence="3 4">
    <name type="scientific">Chlorella sorokiniana</name>
    <name type="common">Freshwater green alga</name>
    <dbReference type="NCBI Taxonomy" id="3076"/>
    <lineage>
        <taxon>Eukaryota</taxon>
        <taxon>Viridiplantae</taxon>
        <taxon>Chlorophyta</taxon>
        <taxon>core chlorophytes</taxon>
        <taxon>Trebouxiophyceae</taxon>
        <taxon>Chlorellales</taxon>
        <taxon>Chlorellaceae</taxon>
        <taxon>Chlorella clade</taxon>
        <taxon>Chlorella</taxon>
    </lineage>
</organism>
<proteinExistence type="predicted"/>
<feature type="transmembrane region" description="Helical" evidence="2">
    <location>
        <begin position="100"/>
        <end position="118"/>
    </location>
</feature>
<keyword evidence="4" id="KW-1185">Reference proteome</keyword>
<evidence type="ECO:0000313" key="4">
    <source>
        <dbReference type="Proteomes" id="UP000239899"/>
    </source>
</evidence>
<feature type="transmembrane region" description="Helical" evidence="2">
    <location>
        <begin position="244"/>
        <end position="263"/>
    </location>
</feature>